<dbReference type="AlphaFoldDB" id="D9PJF7"/>
<organism evidence="1">
    <name type="scientific">sediment metagenome</name>
    <dbReference type="NCBI Taxonomy" id="749907"/>
    <lineage>
        <taxon>unclassified sequences</taxon>
        <taxon>metagenomes</taxon>
        <taxon>ecological metagenomes</taxon>
    </lineage>
</organism>
<reference evidence="1" key="2">
    <citation type="journal article" date="2011" name="Microb. Ecol.">
        <title>Taxonomic and Functional Metagenomic Profiling of the Microbial Community in the Anoxic Sediment of a Sub-saline Shallow Lake (Laguna de Carrizo, Central Spain).</title>
        <authorList>
            <person name="Ferrer M."/>
            <person name="Guazzaroni M.E."/>
            <person name="Richter M."/>
            <person name="Garcia-Salamanca A."/>
            <person name="Yarza P."/>
            <person name="Suarez-Suarez A."/>
            <person name="Solano J."/>
            <person name="Alcaide M."/>
            <person name="van Dillewijn P."/>
            <person name="Molina-Henares M.A."/>
            <person name="Lopez-Cortes N."/>
            <person name="Al-Ramahi Y."/>
            <person name="Guerrero C."/>
            <person name="Acosta A."/>
            <person name="de Eugenio L.I."/>
            <person name="Martinez V."/>
            <person name="Marques S."/>
            <person name="Rojo F."/>
            <person name="Santero E."/>
            <person name="Genilloud O."/>
            <person name="Perez-Perez J."/>
            <person name="Rossello-Mora R."/>
            <person name="Ramos J.L."/>
        </authorList>
    </citation>
    <scope>NUCLEOTIDE SEQUENCE</scope>
</reference>
<dbReference type="NCBIfam" id="TIGR00268">
    <property type="entry name" value="ATP-dependent sacrificial sulfur transferase LarE"/>
    <property type="match status" value="1"/>
</dbReference>
<dbReference type="Pfam" id="PF06508">
    <property type="entry name" value="QueC"/>
    <property type="match status" value="1"/>
</dbReference>
<dbReference type="PANTHER" id="PTHR43169">
    <property type="entry name" value="EXSB FAMILY PROTEIN"/>
    <property type="match status" value="1"/>
</dbReference>
<evidence type="ECO:0008006" key="2">
    <source>
        <dbReference type="Google" id="ProtNLM"/>
    </source>
</evidence>
<evidence type="ECO:0000313" key="1">
    <source>
        <dbReference type="EMBL" id="EFK96301.1"/>
    </source>
</evidence>
<accession>D9PJF7</accession>
<name>D9PJF7_9ZZZZ</name>
<gene>
    <name evidence="1" type="ORF">LDC_1666</name>
</gene>
<dbReference type="InterPro" id="IPR052188">
    <property type="entry name" value="Ni-pincer_cofactor_biosynth"/>
</dbReference>
<reference evidence="1" key="1">
    <citation type="submission" date="2010-07" db="EMBL/GenBank/DDBJ databases">
        <authorList>
            <consortium name="CONSOLIDER consortium CSD2007-00005"/>
            <person name="Guazzaroni M.-E."/>
            <person name="Richter M."/>
            <person name="Garcia-Salamanca A."/>
            <person name="Yarza P."/>
            <person name="Ferrer M."/>
        </authorList>
    </citation>
    <scope>NUCLEOTIDE SEQUENCE</scope>
</reference>
<dbReference type="InterPro" id="IPR014729">
    <property type="entry name" value="Rossmann-like_a/b/a_fold"/>
</dbReference>
<dbReference type="EMBL" id="ADZX01000516">
    <property type="protein sequence ID" value="EFK96301.1"/>
    <property type="molecule type" value="Genomic_DNA"/>
</dbReference>
<dbReference type="SUPFAM" id="SSF52402">
    <property type="entry name" value="Adenine nucleotide alpha hydrolases-like"/>
    <property type="match status" value="1"/>
</dbReference>
<dbReference type="InterPro" id="IPR005232">
    <property type="entry name" value="LarE"/>
</dbReference>
<comment type="caution">
    <text evidence="1">The sequence shown here is derived from an EMBL/GenBank/DDBJ whole genome shotgun (WGS) entry which is preliminary data.</text>
</comment>
<protein>
    <recommendedName>
        <fullName evidence="2">ATP-dependent sacrificial sulfur transferase LarE</fullName>
    </recommendedName>
</protein>
<dbReference type="InterPro" id="IPR018317">
    <property type="entry name" value="QueC"/>
</dbReference>
<dbReference type="PANTHER" id="PTHR43169:SF2">
    <property type="entry name" value="NAD_GMP SYNTHASE DOMAIN-CONTAINING PROTEIN"/>
    <property type="match status" value="1"/>
</dbReference>
<proteinExistence type="predicted"/>
<dbReference type="PIRSF" id="PIRSF006661">
    <property type="entry name" value="PP-lp_UCP006661"/>
    <property type="match status" value="1"/>
</dbReference>
<dbReference type="GO" id="GO:0016783">
    <property type="term" value="F:sulfurtransferase activity"/>
    <property type="evidence" value="ECO:0007669"/>
    <property type="project" value="InterPro"/>
</dbReference>
<sequence length="264" mass="30217">MTDQKSEKLNSILKKLDSVVVAFSGGVDSSLLLYRAHKMKKTAAVAVTIKTPYIPVREIEEATEFTQKYGIKHEILNISFPEIIRHNPVDRCYLCKKTLFTRIVDFAAKNKYEHVLDGSNADDTGEFRPGMKALKEMGIRSPLLEAGLTKKDIRELLHREGLDIWDKPAMACLLTRIPYNTEIKPEILRMVEEAENILFEKGYPGTRVRIHEDVARIECLPGYMDKIIHDPQREQIVANLKRIGFRYVSLDLEGYRTGSLNPEK</sequence>
<dbReference type="Gene3D" id="3.40.50.620">
    <property type="entry name" value="HUPs"/>
    <property type="match status" value="1"/>
</dbReference>
<dbReference type="CDD" id="cd01990">
    <property type="entry name" value="LarE-like"/>
    <property type="match status" value="1"/>
</dbReference>